<dbReference type="InterPro" id="IPR029062">
    <property type="entry name" value="Class_I_gatase-like"/>
</dbReference>
<keyword evidence="7" id="KW-0315">Glutamine amidotransferase</keyword>
<dbReference type="EMBL" id="LFDV01000002">
    <property type="protein sequence ID" value="KTB48211.1"/>
    <property type="molecule type" value="Genomic_DNA"/>
</dbReference>
<keyword evidence="3" id="KW-0547">Nucleotide-binding</keyword>
<evidence type="ECO:0000256" key="7">
    <source>
        <dbReference type="ARBA" id="ARBA00022962"/>
    </source>
</evidence>
<keyword evidence="9" id="KW-1185">Reference proteome</keyword>
<dbReference type="NCBIfam" id="TIGR01737">
    <property type="entry name" value="FGAM_synth_I"/>
    <property type="match status" value="1"/>
</dbReference>
<dbReference type="PANTHER" id="PTHR10099:SF1">
    <property type="entry name" value="PHOSPHORIBOSYLFORMYLGLYCINAMIDINE SYNTHASE"/>
    <property type="match status" value="1"/>
</dbReference>
<dbReference type="SUPFAM" id="SSF52317">
    <property type="entry name" value="Class I glutamine amidotransferase-like"/>
    <property type="match status" value="1"/>
</dbReference>
<dbReference type="PIRSF" id="PIRSF001586">
    <property type="entry name" value="FGAM_synth_I"/>
    <property type="match status" value="1"/>
</dbReference>
<evidence type="ECO:0000313" key="8">
    <source>
        <dbReference type="EMBL" id="KTB48211.1"/>
    </source>
</evidence>
<organism evidence="8 9">
    <name type="scientific">Dehalogenimonas alkenigignens</name>
    <dbReference type="NCBI Taxonomy" id="1217799"/>
    <lineage>
        <taxon>Bacteria</taxon>
        <taxon>Bacillati</taxon>
        <taxon>Chloroflexota</taxon>
        <taxon>Dehalococcoidia</taxon>
        <taxon>Dehalococcoidales</taxon>
        <taxon>Dehalococcoidaceae</taxon>
        <taxon>Dehalogenimonas</taxon>
    </lineage>
</organism>
<dbReference type="EC" id="6.3.5.3" evidence="8"/>
<keyword evidence="5" id="KW-0378">Hydrolase</keyword>
<dbReference type="GO" id="GO:0006189">
    <property type="term" value="P:'de novo' IMP biosynthetic process"/>
    <property type="evidence" value="ECO:0007669"/>
    <property type="project" value="InterPro"/>
</dbReference>
<dbReference type="PANTHER" id="PTHR10099">
    <property type="entry name" value="PHOSPHORIBOSYLFORMYLGLYCINAMIDINE SYNTHASE"/>
    <property type="match status" value="1"/>
</dbReference>
<dbReference type="Proteomes" id="UP000053947">
    <property type="component" value="Unassembled WGS sequence"/>
</dbReference>
<reference evidence="8 9" key="1">
    <citation type="submission" date="2015-06" db="EMBL/GenBank/DDBJ databases">
        <title>Genome sequence of the organohalide-respiring Dehalogenimonas alkenigignens type strain (IP3-3T).</title>
        <authorList>
            <person name="Key T.A."/>
            <person name="Richmond D.P."/>
            <person name="Bowman K.S."/>
            <person name="Cho Y.-J."/>
            <person name="Chun J."/>
            <person name="da Costa M.S."/>
            <person name="Rainey F.A."/>
            <person name="Moe W.M."/>
        </authorList>
    </citation>
    <scope>NUCLEOTIDE SEQUENCE [LARGE SCALE GENOMIC DNA]</scope>
    <source>
        <strain evidence="8 9">IP3-3</strain>
    </source>
</reference>
<evidence type="ECO:0000256" key="2">
    <source>
        <dbReference type="ARBA" id="ARBA00022598"/>
    </source>
</evidence>
<protein>
    <submittedName>
        <fullName evidence="8">Phosphoribosylformylglycinamidine synthase subunit I</fullName>
        <ecNumber evidence="8">6.3.5.3</ecNumber>
    </submittedName>
</protein>
<keyword evidence="6" id="KW-0067">ATP-binding</keyword>
<dbReference type="CDD" id="cd01740">
    <property type="entry name" value="GATase1_FGAR_AT"/>
    <property type="match status" value="1"/>
</dbReference>
<name>A0A0W0GI44_9CHLR</name>
<dbReference type="GO" id="GO:0005737">
    <property type="term" value="C:cytoplasm"/>
    <property type="evidence" value="ECO:0007669"/>
    <property type="project" value="TreeGrafter"/>
</dbReference>
<dbReference type="OrthoDB" id="9804441at2"/>
<evidence type="ECO:0000313" key="9">
    <source>
        <dbReference type="Proteomes" id="UP000053947"/>
    </source>
</evidence>
<proteinExistence type="predicted"/>
<dbReference type="InterPro" id="IPR010075">
    <property type="entry name" value="PRibForGlyAmidine_synth_PurQ"/>
</dbReference>
<evidence type="ECO:0000256" key="4">
    <source>
        <dbReference type="ARBA" id="ARBA00022755"/>
    </source>
</evidence>
<dbReference type="Gene3D" id="3.40.50.880">
    <property type="match status" value="1"/>
</dbReference>
<evidence type="ECO:0000256" key="1">
    <source>
        <dbReference type="ARBA" id="ARBA00022490"/>
    </source>
</evidence>
<gene>
    <name evidence="8" type="ORF">DEALK_10560</name>
</gene>
<dbReference type="RefSeq" id="WP_058439233.1">
    <property type="nucleotide sequence ID" value="NZ_KQ758903.1"/>
</dbReference>
<dbReference type="STRING" id="1217799.DEALK_10560"/>
<dbReference type="PROSITE" id="PS51273">
    <property type="entry name" value="GATASE_TYPE_1"/>
    <property type="match status" value="1"/>
</dbReference>
<dbReference type="SMART" id="SM01211">
    <property type="entry name" value="GATase_5"/>
    <property type="match status" value="1"/>
</dbReference>
<dbReference type="GO" id="GO:0016787">
    <property type="term" value="F:hydrolase activity"/>
    <property type="evidence" value="ECO:0007669"/>
    <property type="project" value="UniProtKB-KW"/>
</dbReference>
<dbReference type="PATRIC" id="fig|1217799.6.peg.1086"/>
<dbReference type="AlphaFoldDB" id="A0A0W0GI44"/>
<comment type="caution">
    <text evidence="8">The sequence shown here is derived from an EMBL/GenBank/DDBJ whole genome shotgun (WGS) entry which is preliminary data.</text>
</comment>
<accession>A0A0W0GI44</accession>
<dbReference type="Pfam" id="PF13507">
    <property type="entry name" value="GATase_5"/>
    <property type="match status" value="1"/>
</dbReference>
<sequence>MVTEVRVMVLRAPGTNCDRELAHAFEIAGGKPRITHMNELIGGSQTLSDYHILGLPGGFSYGDDLGAGKVQANEMRLRLFEQLAAFIDRGGLIIGICNGFQVLIKTGILPGPARQELPHVTLTNNDSGRFECRWVKLSSTPGNRCVWTEGIEQLEAPVAHGEGKLVAAPSTLCRLRAVFYYADNNWRPTAEYPANPNGSVGNIAALTDDTGRVFALMPHPERFVRASQHPGWTRRNIEEPGAGLRIFQNGVDAARRS</sequence>
<evidence type="ECO:0000256" key="5">
    <source>
        <dbReference type="ARBA" id="ARBA00022801"/>
    </source>
</evidence>
<evidence type="ECO:0000256" key="6">
    <source>
        <dbReference type="ARBA" id="ARBA00022840"/>
    </source>
</evidence>
<evidence type="ECO:0000256" key="3">
    <source>
        <dbReference type="ARBA" id="ARBA00022741"/>
    </source>
</evidence>
<keyword evidence="4" id="KW-0658">Purine biosynthesis</keyword>
<keyword evidence="1" id="KW-0963">Cytoplasm</keyword>
<keyword evidence="2 8" id="KW-0436">Ligase</keyword>
<dbReference type="GO" id="GO:0005524">
    <property type="term" value="F:ATP binding"/>
    <property type="evidence" value="ECO:0007669"/>
    <property type="project" value="UniProtKB-KW"/>
</dbReference>
<dbReference type="GO" id="GO:0004642">
    <property type="term" value="F:phosphoribosylformylglycinamidine synthase activity"/>
    <property type="evidence" value="ECO:0007669"/>
    <property type="project" value="UniProtKB-EC"/>
</dbReference>